<dbReference type="InterPro" id="IPR029063">
    <property type="entry name" value="SAM-dependent_MTases_sf"/>
</dbReference>
<dbReference type="CDD" id="cd02440">
    <property type="entry name" value="AdoMet_MTases"/>
    <property type="match status" value="1"/>
</dbReference>
<gene>
    <name evidence="5" type="ORF">LE190_15785</name>
</gene>
<comment type="caution">
    <text evidence="5">The sequence shown here is derived from an EMBL/GenBank/DDBJ whole genome shotgun (WGS) entry which is preliminary data.</text>
</comment>
<protein>
    <submittedName>
        <fullName evidence="5">Class I SAM-dependent methyltransferase</fullName>
    </submittedName>
</protein>
<dbReference type="Proteomes" id="UP001198602">
    <property type="component" value="Unassembled WGS sequence"/>
</dbReference>
<keyword evidence="3" id="KW-0949">S-adenosyl-L-methionine</keyword>
<evidence type="ECO:0000313" key="5">
    <source>
        <dbReference type="EMBL" id="MCA1857375.1"/>
    </source>
</evidence>
<dbReference type="GO" id="GO:0032259">
    <property type="term" value="P:methylation"/>
    <property type="evidence" value="ECO:0007669"/>
    <property type="project" value="UniProtKB-KW"/>
</dbReference>
<accession>A0ABS7YGB4</accession>
<dbReference type="SUPFAM" id="SSF53335">
    <property type="entry name" value="S-adenosyl-L-methionine-dependent methyltransferases"/>
    <property type="match status" value="1"/>
</dbReference>
<keyword evidence="2" id="KW-0808">Transferase</keyword>
<evidence type="ECO:0000313" key="6">
    <source>
        <dbReference type="Proteomes" id="UP001198602"/>
    </source>
</evidence>
<dbReference type="InterPro" id="IPR041698">
    <property type="entry name" value="Methyltransf_25"/>
</dbReference>
<keyword evidence="6" id="KW-1185">Reference proteome</keyword>
<organism evidence="5 6">
    <name type="scientific">Massilia hydrophila</name>
    <dbReference type="NCBI Taxonomy" id="3044279"/>
    <lineage>
        <taxon>Bacteria</taxon>
        <taxon>Pseudomonadati</taxon>
        <taxon>Pseudomonadota</taxon>
        <taxon>Betaproteobacteria</taxon>
        <taxon>Burkholderiales</taxon>
        <taxon>Oxalobacteraceae</taxon>
        <taxon>Telluria group</taxon>
        <taxon>Massilia</taxon>
    </lineage>
</organism>
<feature type="domain" description="Methyltransferase" evidence="4">
    <location>
        <begin position="205"/>
        <end position="302"/>
    </location>
</feature>
<dbReference type="PANTHER" id="PTHR43464:SF19">
    <property type="entry name" value="UBIQUINONE BIOSYNTHESIS O-METHYLTRANSFERASE, MITOCHONDRIAL"/>
    <property type="match status" value="1"/>
</dbReference>
<evidence type="ECO:0000256" key="3">
    <source>
        <dbReference type="ARBA" id="ARBA00022691"/>
    </source>
</evidence>
<keyword evidence="1 5" id="KW-0489">Methyltransferase</keyword>
<dbReference type="EMBL" id="JAHYBX010000006">
    <property type="protein sequence ID" value="MCA1857375.1"/>
    <property type="molecule type" value="Genomic_DNA"/>
</dbReference>
<name>A0ABS7YGB4_9BURK</name>
<dbReference type="Gene3D" id="3.40.50.150">
    <property type="entry name" value="Vaccinia Virus protein VP39"/>
    <property type="match status" value="1"/>
</dbReference>
<evidence type="ECO:0000259" key="4">
    <source>
        <dbReference type="Pfam" id="PF13649"/>
    </source>
</evidence>
<dbReference type="RefSeq" id="WP_225239591.1">
    <property type="nucleotide sequence ID" value="NZ_JAHYBX010000006.1"/>
</dbReference>
<sequence length="404" mass="45003">MNNKANIPSWSQLGRHAMLPEASHDEVARFDLLAQMNVFLSQQLAPGVRLSYEKRTLPAFVAEHGREPADRHEIRRAMQKDPAFQFWSALRRNAMEQRQQAGRSLVFRQLGRLVAAAERINRDKPTLRLDPSVTPPRYATAVDIHCMPGGYHTEVVEGDVSAAANYDAGIFVTTAGMLGSYSDGGGQAIVQWLAANRPGFRPRRILDIGCTVGHNVVPLALAFPDAEVVAVDVSAPMLRYAHARAQSLGAHNLSFVQANGEALDYPDEHFDLITTAMFWHETSSSALPRILAEIQRLLAPGGITLHLEQPQYPGMDLYEQFIRDWDTYNNNEPFWTVMHDLDLRQVLANAGFAPERYFETTMAALVDRSIFPQAGEGQQDYGRTAAWTAFGTSKPSREEQHAAH</sequence>
<evidence type="ECO:0000256" key="2">
    <source>
        <dbReference type="ARBA" id="ARBA00022679"/>
    </source>
</evidence>
<dbReference type="Pfam" id="PF13649">
    <property type="entry name" value="Methyltransf_25"/>
    <property type="match status" value="1"/>
</dbReference>
<dbReference type="PANTHER" id="PTHR43464">
    <property type="entry name" value="METHYLTRANSFERASE"/>
    <property type="match status" value="1"/>
</dbReference>
<dbReference type="GO" id="GO:0008168">
    <property type="term" value="F:methyltransferase activity"/>
    <property type="evidence" value="ECO:0007669"/>
    <property type="project" value="UniProtKB-KW"/>
</dbReference>
<reference evidence="5 6" key="1">
    <citation type="submission" date="2021-07" db="EMBL/GenBank/DDBJ databases">
        <title>Characterization of Violacein-producing bacteria and related species.</title>
        <authorList>
            <person name="Wilson H.S."/>
            <person name="De Leon M.E."/>
        </authorList>
    </citation>
    <scope>NUCLEOTIDE SEQUENCE [LARGE SCALE GENOMIC DNA]</scope>
    <source>
        <strain evidence="5 6">HSC-2F05</strain>
    </source>
</reference>
<proteinExistence type="predicted"/>
<evidence type="ECO:0000256" key="1">
    <source>
        <dbReference type="ARBA" id="ARBA00022603"/>
    </source>
</evidence>